<dbReference type="Proteomes" id="UP000220840">
    <property type="component" value="Unassembled WGS sequence"/>
</dbReference>
<name>A0A2A7MCJ5_9CLOT</name>
<sequence>MEKNILNIKEVQKLLGIGRCSTLELFHNVKFPSFKLANKWFVKYEDLMSYLDTLKDGEAV</sequence>
<protein>
    <submittedName>
        <fullName evidence="2">Helix-turn-helix domain-containing protein</fullName>
    </submittedName>
</protein>
<reference evidence="2 3" key="1">
    <citation type="submission" date="2017-10" db="EMBL/GenBank/DDBJ databases">
        <title>Effective Description of Clostridium neonatale sp. nov. linked to necrotizing enterocolitis in neonates and a clarification of species assignable to the genus Clostridium (Prazmowski 1880) emend. Lawson and Rainey 2016.</title>
        <authorList>
            <person name="Bernard K."/>
            <person name="Burdz T."/>
            <person name="Wiebe D."/>
            <person name="Balcewich B."/>
            <person name="Alfa M."/>
            <person name="Bernier A.-M."/>
        </authorList>
    </citation>
    <scope>NUCLEOTIDE SEQUENCE [LARGE SCALE GENOMIC DNA]</scope>
    <source>
        <strain evidence="2 3">LCDC99A005</strain>
    </source>
</reference>
<dbReference type="AlphaFoldDB" id="A0A2A7MCJ5"/>
<accession>A0A2A7MCJ5</accession>
<keyword evidence="3" id="KW-1185">Reference proteome</keyword>
<proteinExistence type="predicted"/>
<dbReference type="STRING" id="137838.GCA_001458595_00397"/>
<gene>
    <name evidence="2" type="ORF">CQ394_16100</name>
</gene>
<evidence type="ECO:0000313" key="2">
    <source>
        <dbReference type="EMBL" id="PEG29484.1"/>
    </source>
</evidence>
<evidence type="ECO:0000313" key="3">
    <source>
        <dbReference type="Proteomes" id="UP000220840"/>
    </source>
</evidence>
<dbReference type="RefSeq" id="WP_058293385.1">
    <property type="nucleotide sequence ID" value="NZ_CAMTCJ010000142.1"/>
</dbReference>
<dbReference type="InterPro" id="IPR041657">
    <property type="entry name" value="HTH_17"/>
</dbReference>
<organism evidence="2 3">
    <name type="scientific">Clostridium neonatale</name>
    <dbReference type="NCBI Taxonomy" id="137838"/>
    <lineage>
        <taxon>Bacteria</taxon>
        <taxon>Bacillati</taxon>
        <taxon>Bacillota</taxon>
        <taxon>Clostridia</taxon>
        <taxon>Eubacteriales</taxon>
        <taxon>Clostridiaceae</taxon>
        <taxon>Clostridium</taxon>
    </lineage>
</organism>
<comment type="caution">
    <text evidence="2">The sequence shown here is derived from an EMBL/GenBank/DDBJ whole genome shotgun (WGS) entry which is preliminary data.</text>
</comment>
<feature type="domain" description="Helix-turn-helix" evidence="1">
    <location>
        <begin position="6"/>
        <end position="52"/>
    </location>
</feature>
<dbReference type="EMBL" id="PDCJ01000003">
    <property type="protein sequence ID" value="PEG29484.1"/>
    <property type="molecule type" value="Genomic_DNA"/>
</dbReference>
<evidence type="ECO:0000259" key="1">
    <source>
        <dbReference type="Pfam" id="PF12728"/>
    </source>
</evidence>
<dbReference type="Pfam" id="PF12728">
    <property type="entry name" value="HTH_17"/>
    <property type="match status" value="1"/>
</dbReference>